<feature type="transmembrane region" description="Helical" evidence="1">
    <location>
        <begin position="20"/>
        <end position="38"/>
    </location>
</feature>
<evidence type="ECO:0000256" key="1">
    <source>
        <dbReference type="SAM" id="Phobius"/>
    </source>
</evidence>
<keyword evidence="1" id="KW-0472">Membrane</keyword>
<sequence length="299" mass="35790">MPFLLLHINHINIFFNFWYNMYFLFGISSILTVIKLYGHIAETLHKMMDNTTIVNIGIKGFMLYTRLQTNLSKMYSSCYEHDDFFRHAMNCVEMGYNGIVTNMYNYKKEPVDANWINISMLFRHNNDSSRKIVPKLIESYDMVHNHKSKQITDMVMHRKMLYFNHADTPNPVSTDPMTMYVVKHGNKYLCNHHCFRLYEQWTSSMNTVNNPFFEIEYIDKESDFSCTIDLPRNYFIENNEILSIAFLKRWFDYNYMHESFTFNDDYQLSITDDAFDNITLDRMDYIVLKTSGYSIEKTK</sequence>
<dbReference type="AlphaFoldDB" id="A0A6C0IN33"/>
<organism evidence="2">
    <name type="scientific">viral metagenome</name>
    <dbReference type="NCBI Taxonomy" id="1070528"/>
    <lineage>
        <taxon>unclassified sequences</taxon>
        <taxon>metagenomes</taxon>
        <taxon>organismal metagenomes</taxon>
    </lineage>
</organism>
<protein>
    <submittedName>
        <fullName evidence="2">Uncharacterized protein</fullName>
    </submittedName>
</protein>
<keyword evidence="1" id="KW-0812">Transmembrane</keyword>
<dbReference type="EMBL" id="MN740228">
    <property type="protein sequence ID" value="QHT94604.1"/>
    <property type="molecule type" value="Genomic_DNA"/>
</dbReference>
<keyword evidence="1" id="KW-1133">Transmembrane helix</keyword>
<accession>A0A6C0IN33</accession>
<name>A0A6C0IN33_9ZZZZ</name>
<evidence type="ECO:0000313" key="2">
    <source>
        <dbReference type="EMBL" id="QHT94604.1"/>
    </source>
</evidence>
<proteinExistence type="predicted"/>
<reference evidence="2" key="1">
    <citation type="journal article" date="2020" name="Nature">
        <title>Giant virus diversity and host interactions through global metagenomics.</title>
        <authorList>
            <person name="Schulz F."/>
            <person name="Roux S."/>
            <person name="Paez-Espino D."/>
            <person name="Jungbluth S."/>
            <person name="Walsh D.A."/>
            <person name="Denef V.J."/>
            <person name="McMahon K.D."/>
            <person name="Konstantinidis K.T."/>
            <person name="Eloe-Fadrosh E.A."/>
            <person name="Kyrpides N.C."/>
            <person name="Woyke T."/>
        </authorList>
    </citation>
    <scope>NUCLEOTIDE SEQUENCE</scope>
    <source>
        <strain evidence="2">GVMAG-M-3300024261-26</strain>
    </source>
</reference>